<comment type="caution">
    <text evidence="2">The sequence shown here is derived from an EMBL/GenBank/DDBJ whole genome shotgun (WGS) entry which is preliminary data.</text>
</comment>
<dbReference type="GO" id="GO:0043885">
    <property type="term" value="F:anaerobic carbon-monoxide dehydrogenase activity"/>
    <property type="evidence" value="ECO:0007669"/>
    <property type="project" value="InterPro"/>
</dbReference>
<dbReference type="InterPro" id="IPR011254">
    <property type="entry name" value="Prismane-like_sf"/>
</dbReference>
<accession>A0A2H9PAA6</accession>
<feature type="domain" description="CO dehydrogenase/acetyl-CoA synthase complex beta subunit C-terminal" evidence="1">
    <location>
        <begin position="4"/>
        <end position="247"/>
    </location>
</feature>
<evidence type="ECO:0000313" key="2">
    <source>
        <dbReference type="EMBL" id="PIZ15283.1"/>
    </source>
</evidence>
<organism evidence="2 3">
    <name type="scientific">Candidatus Desantisbacteria bacterium CG_4_10_14_0_8_um_filter_39_17</name>
    <dbReference type="NCBI Taxonomy" id="1974542"/>
    <lineage>
        <taxon>Bacteria</taxon>
        <taxon>Candidatus Desantisiibacteriota</taxon>
    </lineage>
</organism>
<dbReference type="PANTHER" id="PTHR42281:SF1">
    <property type="entry name" value="ACETYL-COA DECARBONYLASE_SYNTHASE COMPLEX SUBUNIT BETA 1"/>
    <property type="match status" value="1"/>
</dbReference>
<dbReference type="InterPro" id="IPR004461">
    <property type="entry name" value="CO_DH/Ac-CoA_synth_bsu"/>
</dbReference>
<evidence type="ECO:0000313" key="3">
    <source>
        <dbReference type="Proteomes" id="UP000234145"/>
    </source>
</evidence>
<protein>
    <submittedName>
        <fullName evidence="2">CO dehydrogenase/CO-methylating acetyl-CoA synthase complex subunit beta</fullName>
    </submittedName>
</protein>
<name>A0A2H9PAA6_9BACT</name>
<dbReference type="SUPFAM" id="SSF56821">
    <property type="entry name" value="Prismane protein-like"/>
    <property type="match status" value="1"/>
</dbReference>
<feature type="non-terminal residue" evidence="2">
    <location>
        <position position="1"/>
    </location>
</feature>
<dbReference type="GO" id="GO:0006084">
    <property type="term" value="P:acetyl-CoA metabolic process"/>
    <property type="evidence" value="ECO:0007669"/>
    <property type="project" value="InterPro"/>
</dbReference>
<gene>
    <name evidence="2" type="ORF">COY51_05720</name>
</gene>
<dbReference type="InterPro" id="IPR045822">
    <property type="entry name" value="ACS_CODH_B_C"/>
</dbReference>
<dbReference type="Gene3D" id="3.40.970.20">
    <property type="entry name" value="Carbon monoxide dehydrogenase alpha subunit. Chain D, domain 4"/>
    <property type="match status" value="1"/>
</dbReference>
<dbReference type="Pfam" id="PF19436">
    <property type="entry name" value="ACS_CODH_B_C"/>
    <property type="match status" value="1"/>
</dbReference>
<sequence>RGVYRKRDARIEGMTDETIETYYSCTLCQSFAPSHVCMVSPERTGLCGAYNWMDCKASNEINPTGPNQPVEKGQAIDPKLGQWKGVNEFIYKASRGKIDHYNFYSVVHDPMTTCGCCECICVVLPLCNGVMTVNREYDRMTPCGMKFTTLAGTIGGGLSTPGFVGHSKYNICQRKFIVGDGGIKRIVWMPRMLKEEIGERFKKRAEEIGIPDLLDRIADETIGATEEEILPFLQEKKHPALEMEPIL</sequence>
<dbReference type="Proteomes" id="UP000234145">
    <property type="component" value="Unassembled WGS sequence"/>
</dbReference>
<dbReference type="EMBL" id="PFMS01000098">
    <property type="protein sequence ID" value="PIZ15283.1"/>
    <property type="molecule type" value="Genomic_DNA"/>
</dbReference>
<reference evidence="3" key="1">
    <citation type="submission" date="2017-09" db="EMBL/GenBank/DDBJ databases">
        <title>Depth-based differentiation of microbial function through sediment-hosted aquifers and enrichment of novel symbionts in the deep terrestrial subsurface.</title>
        <authorList>
            <person name="Probst A.J."/>
            <person name="Ladd B."/>
            <person name="Jarett J.K."/>
            <person name="Geller-Mcgrath D.E."/>
            <person name="Sieber C.M.K."/>
            <person name="Emerson J.B."/>
            <person name="Anantharaman K."/>
            <person name="Thomas B.C."/>
            <person name="Malmstrom R."/>
            <person name="Stieglmeier M."/>
            <person name="Klingl A."/>
            <person name="Woyke T."/>
            <person name="Ryan C.M."/>
            <person name="Banfield J.F."/>
        </authorList>
    </citation>
    <scope>NUCLEOTIDE SEQUENCE [LARGE SCALE GENOMIC DNA]</scope>
</reference>
<dbReference type="AlphaFoldDB" id="A0A2H9PAA6"/>
<proteinExistence type="predicted"/>
<dbReference type="Gene3D" id="3.40.1470.10">
    <property type="entry name" value="Bifunctional carbon monoxide dehydrogenase/acetyl-coa synthase(codh/acs), Chain M, domain 5"/>
    <property type="match status" value="1"/>
</dbReference>
<evidence type="ECO:0000259" key="1">
    <source>
        <dbReference type="Pfam" id="PF19436"/>
    </source>
</evidence>
<dbReference type="PANTHER" id="PTHR42281">
    <property type="match status" value="1"/>
</dbReference>